<dbReference type="Pfam" id="PF07696">
    <property type="entry name" value="7TMR-DISMED2"/>
    <property type="match status" value="1"/>
</dbReference>
<feature type="transmembrane region" description="Helical" evidence="4">
    <location>
        <begin position="264"/>
        <end position="281"/>
    </location>
</feature>
<dbReference type="InterPro" id="IPR011623">
    <property type="entry name" value="7TMR_DISM_rcpt_extracell_dom1"/>
</dbReference>
<dbReference type="Pfam" id="PF07695">
    <property type="entry name" value="7TMR-DISM_7TM"/>
    <property type="match status" value="1"/>
</dbReference>
<dbReference type="SUPFAM" id="SSF46689">
    <property type="entry name" value="Homeodomain-like"/>
    <property type="match status" value="1"/>
</dbReference>
<dbReference type="EMBL" id="WBUI01000009">
    <property type="protein sequence ID" value="KAB2932378.1"/>
    <property type="molecule type" value="Genomic_DNA"/>
</dbReference>
<proteinExistence type="predicted"/>
<dbReference type="GO" id="GO:0003700">
    <property type="term" value="F:DNA-binding transcription factor activity"/>
    <property type="evidence" value="ECO:0007669"/>
    <property type="project" value="InterPro"/>
</dbReference>
<protein>
    <submittedName>
        <fullName evidence="6">Helix-turn-helix domain-containing protein</fullName>
    </submittedName>
</protein>
<comment type="caution">
    <text evidence="6">The sequence shown here is derived from an EMBL/GenBank/DDBJ whole genome shotgun (WGS) entry which is preliminary data.</text>
</comment>
<evidence type="ECO:0000259" key="5">
    <source>
        <dbReference type="PROSITE" id="PS01124"/>
    </source>
</evidence>
<sequence>MKASRTSIFLLMLLSIGCQEQSIFPKVRMLADPTGMATVEMVAASDRWEPSSADVTPGFTGSTLWFHISIDADSDRYLLVQSAMANLLPEMLICHYIESADGVKEEWSCSKSGFAISHEQKGYVSPFGYSPFSGEAYVRIRSSESINLSFRILDRAQFERLSFQHAAIVFSWIGIWILSLIISLFLFYTFRDRIYLSYALYLIPLAGIYAGGYIFAYELLQPEKAGVFLILKRMFAPLAAAFYLDMLRRFFELPVLNHRWNRYFLYYEWLLVLLAPASFLIERPELRAYQMLFCYLSLLTFAAIGLRISSTGRRSTFFFIVFWILMLFETMNRALLFFGQDSVLLFSIYGAPIVLFIELGIVALRVYYTLHPIQARRLTSSEMRSEKNDRASGSRNFPENMNELIRRLFDEEKIYLDEDLTPVRLAAMLGIKPYILADYFRVVIGQSFREYVNDRRLARARELLENSDMNVTRIAYECGFNSRSVFYRRFKESTGMHPADYRKRFRSAQGEDRILTSQSD</sequence>
<dbReference type="AlphaFoldDB" id="A0A833H1I9"/>
<evidence type="ECO:0000313" key="7">
    <source>
        <dbReference type="Proteomes" id="UP000460298"/>
    </source>
</evidence>
<evidence type="ECO:0000256" key="1">
    <source>
        <dbReference type="ARBA" id="ARBA00023015"/>
    </source>
</evidence>
<dbReference type="PROSITE" id="PS01124">
    <property type="entry name" value="HTH_ARAC_FAMILY_2"/>
    <property type="match status" value="1"/>
</dbReference>
<feature type="domain" description="HTH araC/xylS-type" evidence="5">
    <location>
        <begin position="399"/>
        <end position="504"/>
    </location>
</feature>
<feature type="transmembrane region" description="Helical" evidence="4">
    <location>
        <begin position="195"/>
        <end position="215"/>
    </location>
</feature>
<dbReference type="PRINTS" id="PR00032">
    <property type="entry name" value="HTHARAC"/>
</dbReference>
<organism evidence="6 7">
    <name type="scientific">Leptonema illini</name>
    <dbReference type="NCBI Taxonomy" id="183"/>
    <lineage>
        <taxon>Bacteria</taxon>
        <taxon>Pseudomonadati</taxon>
        <taxon>Spirochaetota</taxon>
        <taxon>Spirochaetia</taxon>
        <taxon>Leptospirales</taxon>
        <taxon>Leptospiraceae</taxon>
        <taxon>Leptonema</taxon>
    </lineage>
</organism>
<dbReference type="Pfam" id="PF12833">
    <property type="entry name" value="HTH_18"/>
    <property type="match status" value="1"/>
</dbReference>
<keyword evidence="3" id="KW-0804">Transcription</keyword>
<keyword evidence="2" id="KW-0238">DNA-binding</keyword>
<dbReference type="Gene3D" id="2.60.40.2380">
    <property type="match status" value="1"/>
</dbReference>
<feature type="transmembrane region" description="Helical" evidence="4">
    <location>
        <begin position="287"/>
        <end position="306"/>
    </location>
</feature>
<dbReference type="GO" id="GO:0043565">
    <property type="term" value="F:sequence-specific DNA binding"/>
    <property type="evidence" value="ECO:0007669"/>
    <property type="project" value="InterPro"/>
</dbReference>
<keyword evidence="4" id="KW-0812">Transmembrane</keyword>
<keyword evidence="1" id="KW-0805">Transcription regulation</keyword>
<feature type="transmembrane region" description="Helical" evidence="4">
    <location>
        <begin position="318"/>
        <end position="338"/>
    </location>
</feature>
<evidence type="ECO:0000313" key="6">
    <source>
        <dbReference type="EMBL" id="KAB2932378.1"/>
    </source>
</evidence>
<dbReference type="SMART" id="SM00342">
    <property type="entry name" value="HTH_ARAC"/>
    <property type="match status" value="1"/>
</dbReference>
<dbReference type="PANTHER" id="PTHR43280:SF2">
    <property type="entry name" value="HTH-TYPE TRANSCRIPTIONAL REGULATOR EXSA"/>
    <property type="match status" value="1"/>
</dbReference>
<evidence type="ECO:0000256" key="3">
    <source>
        <dbReference type="ARBA" id="ARBA00023163"/>
    </source>
</evidence>
<keyword evidence="4" id="KW-1133">Transmembrane helix</keyword>
<dbReference type="InterPro" id="IPR018060">
    <property type="entry name" value="HTH_AraC"/>
</dbReference>
<dbReference type="InterPro" id="IPR011622">
    <property type="entry name" value="7TMR_DISM_rcpt_extracell_dom2"/>
</dbReference>
<dbReference type="Gene3D" id="1.10.10.60">
    <property type="entry name" value="Homeodomain-like"/>
    <property type="match status" value="2"/>
</dbReference>
<evidence type="ECO:0000256" key="2">
    <source>
        <dbReference type="ARBA" id="ARBA00023125"/>
    </source>
</evidence>
<reference evidence="6 7" key="1">
    <citation type="submission" date="2019-10" db="EMBL/GenBank/DDBJ databases">
        <title>Extracellular Electron Transfer in a Candidatus Methanoperedens spp. Enrichment Culture.</title>
        <authorList>
            <person name="Berger S."/>
            <person name="Rangel Shaw D."/>
            <person name="Berben T."/>
            <person name="In 'T Zandt M."/>
            <person name="Frank J."/>
            <person name="Reimann J."/>
            <person name="Jetten M.S.M."/>
            <person name="Welte C.U."/>
        </authorList>
    </citation>
    <scope>NUCLEOTIDE SEQUENCE [LARGE SCALE GENOMIC DNA]</scope>
    <source>
        <strain evidence="6">SB12</strain>
    </source>
</reference>
<accession>A0A833H1I9</accession>
<name>A0A833H1I9_9LEPT</name>
<keyword evidence="4" id="KW-0472">Membrane</keyword>
<evidence type="ECO:0000256" key="4">
    <source>
        <dbReference type="SAM" id="Phobius"/>
    </source>
</evidence>
<dbReference type="PANTHER" id="PTHR43280">
    <property type="entry name" value="ARAC-FAMILY TRANSCRIPTIONAL REGULATOR"/>
    <property type="match status" value="1"/>
</dbReference>
<dbReference type="InterPro" id="IPR020449">
    <property type="entry name" value="Tscrpt_reg_AraC-type_HTH"/>
</dbReference>
<feature type="transmembrane region" description="Helical" evidence="4">
    <location>
        <begin position="344"/>
        <end position="368"/>
    </location>
</feature>
<feature type="transmembrane region" description="Helical" evidence="4">
    <location>
        <begin position="166"/>
        <end position="188"/>
    </location>
</feature>
<dbReference type="InterPro" id="IPR009057">
    <property type="entry name" value="Homeodomain-like_sf"/>
</dbReference>
<dbReference type="Proteomes" id="UP000460298">
    <property type="component" value="Unassembled WGS sequence"/>
</dbReference>
<dbReference type="PROSITE" id="PS51257">
    <property type="entry name" value="PROKAR_LIPOPROTEIN"/>
    <property type="match status" value="1"/>
</dbReference>
<feature type="transmembrane region" description="Helical" evidence="4">
    <location>
        <begin position="227"/>
        <end position="244"/>
    </location>
</feature>
<gene>
    <name evidence="6" type="ORF">F9K24_10645</name>
</gene>